<name>R4Z5N1_9ACTN</name>
<dbReference type="STRING" id="1229780.BN381_430042"/>
<organism evidence="2 3">
    <name type="scientific">Candidatus Neomicrothrix parvicella RN1</name>
    <dbReference type="NCBI Taxonomy" id="1229780"/>
    <lineage>
        <taxon>Bacteria</taxon>
        <taxon>Bacillati</taxon>
        <taxon>Actinomycetota</taxon>
        <taxon>Acidimicrobiia</taxon>
        <taxon>Acidimicrobiales</taxon>
        <taxon>Microthrixaceae</taxon>
        <taxon>Candidatus Neomicrothrix</taxon>
    </lineage>
</organism>
<dbReference type="HOGENOM" id="CLU_2010294_0_0_11"/>
<dbReference type="OrthoDB" id="5196719at2"/>
<dbReference type="Proteomes" id="UP000018291">
    <property type="component" value="Unassembled WGS sequence"/>
</dbReference>
<feature type="transmembrane region" description="Helical" evidence="1">
    <location>
        <begin position="70"/>
        <end position="91"/>
    </location>
</feature>
<keyword evidence="1" id="KW-0472">Membrane</keyword>
<evidence type="ECO:0000313" key="2">
    <source>
        <dbReference type="EMBL" id="CCM64646.1"/>
    </source>
</evidence>
<gene>
    <name evidence="2" type="ORF">BN381_430042</name>
</gene>
<protein>
    <submittedName>
        <fullName evidence="2">Uncharacterized protein</fullName>
    </submittedName>
</protein>
<dbReference type="EMBL" id="CANL01000038">
    <property type="protein sequence ID" value="CCM64646.1"/>
    <property type="molecule type" value="Genomic_DNA"/>
</dbReference>
<accession>R4Z5N1</accession>
<dbReference type="AlphaFoldDB" id="R4Z5N1"/>
<keyword evidence="3" id="KW-1185">Reference proteome</keyword>
<feature type="transmembrane region" description="Helical" evidence="1">
    <location>
        <begin position="97"/>
        <end position="119"/>
    </location>
</feature>
<reference evidence="2 3" key="1">
    <citation type="journal article" date="2013" name="ISME J.">
        <title>Metabolic model for the filamentous 'Candidatus Microthrix parvicella' based on genomic and metagenomic analyses.</title>
        <authorList>
            <person name="Jon McIlroy S."/>
            <person name="Kristiansen R."/>
            <person name="Albertsen M."/>
            <person name="Michael Karst S."/>
            <person name="Rossetti S."/>
            <person name="Lund Nielsen J."/>
            <person name="Tandoi V."/>
            <person name="James Seviour R."/>
            <person name="Nielsen P.H."/>
        </authorList>
    </citation>
    <scope>NUCLEOTIDE SEQUENCE [LARGE SCALE GENOMIC DNA]</scope>
    <source>
        <strain evidence="2 3">RN1</strain>
    </source>
</reference>
<evidence type="ECO:0000256" key="1">
    <source>
        <dbReference type="SAM" id="Phobius"/>
    </source>
</evidence>
<evidence type="ECO:0000313" key="3">
    <source>
        <dbReference type="Proteomes" id="UP000018291"/>
    </source>
</evidence>
<keyword evidence="1" id="KW-0812">Transmembrane</keyword>
<keyword evidence="1" id="KW-1133">Transmembrane helix</keyword>
<proteinExistence type="predicted"/>
<feature type="transmembrane region" description="Helical" evidence="1">
    <location>
        <begin position="20"/>
        <end position="37"/>
    </location>
</feature>
<comment type="caution">
    <text evidence="2">The sequence shown here is derived from an EMBL/GenBank/DDBJ whole genome shotgun (WGS) entry which is preliminary data.</text>
</comment>
<feature type="transmembrane region" description="Helical" evidence="1">
    <location>
        <begin position="43"/>
        <end position="63"/>
    </location>
</feature>
<sequence length="132" mass="14679">MEVRRWTNRSLPQTLQIANILLYIDAFFLVIGILGGPKGFGGIGMLLLVLSVVAYLVGGLGLANEEKRGYILAVVASFSPFILRAYISFAVERFDLLYIIGLRSPLNLLFEAALVALLLHSQSQRYVSTWFK</sequence>
<dbReference type="RefSeq" id="WP_012228866.1">
    <property type="nucleotide sequence ID" value="NZ_HG422565.1"/>
</dbReference>